<evidence type="ECO:0000256" key="4">
    <source>
        <dbReference type="ARBA" id="ARBA00022741"/>
    </source>
</evidence>
<evidence type="ECO:0000256" key="7">
    <source>
        <dbReference type="ARBA" id="ARBA00022806"/>
    </source>
</evidence>
<keyword evidence="11" id="KW-0805">Transcription regulation</keyword>
<evidence type="ECO:0000256" key="8">
    <source>
        <dbReference type="ARBA" id="ARBA00022833"/>
    </source>
</evidence>
<evidence type="ECO:0000259" key="20">
    <source>
        <dbReference type="PROSITE" id="PS51194"/>
    </source>
</evidence>
<dbReference type="GO" id="GO:0005634">
    <property type="term" value="C:nucleus"/>
    <property type="evidence" value="ECO:0007669"/>
    <property type="project" value="UniProtKB-SubCell"/>
</dbReference>
<keyword evidence="5 16" id="KW-0863">Zinc-finger</keyword>
<dbReference type="InterPro" id="IPR049730">
    <property type="entry name" value="SNF2/RAD54-like_C"/>
</dbReference>
<evidence type="ECO:0000259" key="18">
    <source>
        <dbReference type="PROSITE" id="PS50089"/>
    </source>
</evidence>
<comment type="caution">
    <text evidence="21">The sequence shown here is derived from an EMBL/GenBank/DDBJ whole genome shotgun (WGS) entry which is preliminary data.</text>
</comment>
<keyword evidence="12" id="KW-0238">DNA-binding</keyword>
<evidence type="ECO:0000256" key="3">
    <source>
        <dbReference type="ARBA" id="ARBA00022723"/>
    </source>
</evidence>
<feature type="region of interest" description="Disordered" evidence="17">
    <location>
        <begin position="1080"/>
        <end position="1114"/>
    </location>
</feature>
<dbReference type="GO" id="GO:0005524">
    <property type="term" value="F:ATP binding"/>
    <property type="evidence" value="ECO:0007669"/>
    <property type="project" value="UniProtKB-KW"/>
</dbReference>
<dbReference type="CDD" id="cd18793">
    <property type="entry name" value="SF2_C_SNF"/>
    <property type="match status" value="1"/>
</dbReference>
<keyword evidence="6" id="KW-0378">Hydrolase</keyword>
<keyword evidence="22" id="KW-1185">Reference proteome</keyword>
<dbReference type="PANTHER" id="PTHR45626:SF16">
    <property type="entry name" value="ATP-DEPENDENT HELICASE ULS1"/>
    <property type="match status" value="1"/>
</dbReference>
<evidence type="ECO:0000256" key="11">
    <source>
        <dbReference type="ARBA" id="ARBA00023015"/>
    </source>
</evidence>
<dbReference type="GO" id="GO:0004386">
    <property type="term" value="F:helicase activity"/>
    <property type="evidence" value="ECO:0007669"/>
    <property type="project" value="UniProtKB-KW"/>
</dbReference>
<dbReference type="InterPro" id="IPR050628">
    <property type="entry name" value="SNF2_RAD54_helicase_TF"/>
</dbReference>
<evidence type="ECO:0000256" key="5">
    <source>
        <dbReference type="ARBA" id="ARBA00022771"/>
    </source>
</evidence>
<name>A0A8T2H2B7_ARASU</name>
<protein>
    <submittedName>
        <fullName evidence="21">Helicase C-terminal</fullName>
    </submittedName>
</protein>
<evidence type="ECO:0000256" key="17">
    <source>
        <dbReference type="SAM" id="MobiDB-lite"/>
    </source>
</evidence>
<dbReference type="GO" id="GO:0006281">
    <property type="term" value="P:DNA repair"/>
    <property type="evidence" value="ECO:0007669"/>
    <property type="project" value="TreeGrafter"/>
</dbReference>
<dbReference type="PROSITE" id="PS51194">
    <property type="entry name" value="HELICASE_CTER"/>
    <property type="match status" value="1"/>
</dbReference>
<dbReference type="InterPro" id="IPR000330">
    <property type="entry name" value="SNF2_N"/>
</dbReference>
<keyword evidence="7 21" id="KW-0347">Helicase</keyword>
<dbReference type="InterPro" id="IPR001841">
    <property type="entry name" value="Znf_RING"/>
</dbReference>
<keyword evidence="10" id="KW-0156">Chromatin regulator</keyword>
<keyword evidence="8" id="KW-0862">Zinc</keyword>
<dbReference type="GO" id="GO:0008270">
    <property type="term" value="F:zinc ion binding"/>
    <property type="evidence" value="ECO:0007669"/>
    <property type="project" value="UniProtKB-KW"/>
</dbReference>
<dbReference type="InterPro" id="IPR014001">
    <property type="entry name" value="Helicase_ATP-bd"/>
</dbReference>
<gene>
    <name evidence="21" type="ORF">ISN44_As01g010920</name>
</gene>
<evidence type="ECO:0000256" key="14">
    <source>
        <dbReference type="ARBA" id="ARBA00023163"/>
    </source>
</evidence>
<dbReference type="PROSITE" id="PS00518">
    <property type="entry name" value="ZF_RING_1"/>
    <property type="match status" value="1"/>
</dbReference>
<dbReference type="Pfam" id="PF00176">
    <property type="entry name" value="SNF2-rel_dom"/>
    <property type="match status" value="1"/>
</dbReference>
<evidence type="ECO:0000313" key="21">
    <source>
        <dbReference type="EMBL" id="KAG7653868.1"/>
    </source>
</evidence>
<accession>A0A8T2H2B7</accession>
<dbReference type="FunFam" id="3.40.50.10810:FF:000071">
    <property type="entry name" value="SNF2 domain-containing protein / helicase domain-containing protein / zinc finger protein-like protein"/>
    <property type="match status" value="1"/>
</dbReference>
<keyword evidence="15" id="KW-0539">Nucleus</keyword>
<dbReference type="InterPro" id="IPR017907">
    <property type="entry name" value="Znf_RING_CS"/>
</dbReference>
<dbReference type="GO" id="GO:0016787">
    <property type="term" value="F:hydrolase activity"/>
    <property type="evidence" value="ECO:0007669"/>
    <property type="project" value="UniProtKB-KW"/>
</dbReference>
<feature type="compositionally biased region" description="Polar residues" evidence="17">
    <location>
        <begin position="1080"/>
        <end position="1095"/>
    </location>
</feature>
<keyword evidence="13" id="KW-0943">RNA-mediated gene silencing</keyword>
<evidence type="ECO:0000256" key="16">
    <source>
        <dbReference type="PROSITE-ProRule" id="PRU00175"/>
    </source>
</evidence>
<feature type="domain" description="RING-type" evidence="18">
    <location>
        <begin position="973"/>
        <end position="1010"/>
    </location>
</feature>
<comment type="subcellular location">
    <subcellularLocation>
        <location evidence="1">Nucleus</location>
    </subcellularLocation>
</comment>
<organism evidence="21 22">
    <name type="scientific">Arabidopsis suecica</name>
    <name type="common">Swedish thale-cress</name>
    <name type="synonym">Cardaminopsis suecica</name>
    <dbReference type="NCBI Taxonomy" id="45249"/>
    <lineage>
        <taxon>Eukaryota</taxon>
        <taxon>Viridiplantae</taxon>
        <taxon>Streptophyta</taxon>
        <taxon>Embryophyta</taxon>
        <taxon>Tracheophyta</taxon>
        <taxon>Spermatophyta</taxon>
        <taxon>Magnoliopsida</taxon>
        <taxon>eudicotyledons</taxon>
        <taxon>Gunneridae</taxon>
        <taxon>Pentapetalae</taxon>
        <taxon>rosids</taxon>
        <taxon>malvids</taxon>
        <taxon>Brassicales</taxon>
        <taxon>Brassicaceae</taxon>
        <taxon>Camelineae</taxon>
        <taxon>Arabidopsis</taxon>
    </lineage>
</organism>
<dbReference type="OrthoDB" id="448448at2759"/>
<evidence type="ECO:0000256" key="12">
    <source>
        <dbReference type="ARBA" id="ARBA00023125"/>
    </source>
</evidence>
<feature type="domain" description="Helicase C-terminal" evidence="20">
    <location>
        <begin position="1117"/>
        <end position="1276"/>
    </location>
</feature>
<evidence type="ECO:0000256" key="15">
    <source>
        <dbReference type="ARBA" id="ARBA00023242"/>
    </source>
</evidence>
<dbReference type="Pfam" id="PF00097">
    <property type="entry name" value="zf-C3HC4"/>
    <property type="match status" value="1"/>
</dbReference>
<dbReference type="SMART" id="SM00490">
    <property type="entry name" value="HELICc"/>
    <property type="match status" value="1"/>
</dbReference>
<evidence type="ECO:0000313" key="22">
    <source>
        <dbReference type="Proteomes" id="UP000694251"/>
    </source>
</evidence>
<dbReference type="PROSITE" id="PS50089">
    <property type="entry name" value="ZF_RING_2"/>
    <property type="match status" value="1"/>
</dbReference>
<dbReference type="GO" id="GO:0008094">
    <property type="term" value="F:ATP-dependent activity, acting on DNA"/>
    <property type="evidence" value="ECO:0007669"/>
    <property type="project" value="TreeGrafter"/>
</dbReference>
<keyword evidence="9" id="KW-0067">ATP-binding</keyword>
<proteinExistence type="inferred from homology"/>
<dbReference type="GO" id="GO:0080188">
    <property type="term" value="P:gene silencing by siRNA-directed DNA methylation"/>
    <property type="evidence" value="ECO:0007669"/>
    <property type="project" value="UniProtKB-ARBA"/>
</dbReference>
<dbReference type="CDD" id="cd18008">
    <property type="entry name" value="DEXDc_SHPRH-like"/>
    <property type="match status" value="1"/>
</dbReference>
<evidence type="ECO:0000256" key="1">
    <source>
        <dbReference type="ARBA" id="ARBA00004123"/>
    </source>
</evidence>
<dbReference type="EMBL" id="JAEFBJ010000001">
    <property type="protein sequence ID" value="KAG7653868.1"/>
    <property type="molecule type" value="Genomic_DNA"/>
</dbReference>
<sequence>MRFGFVTSEKDSVYQPCDWSQADAYSGSLGFGAEEEDFMIDIDAIYRILDEKPDSMEVSEENMTQVGSYAVESDELTNTLTQSGSQATGWFPYPDLYGPEASQSETAVQSSFADPANGGLGPSATCFSDYDGNVVSYPVNCEDGNVSNLDGMRIDSKFTPCSSTMMTPYFNTMPGNDSGIGATQNSSLVSHFSHNYSSIIECASSEPYGHHTIDAPLSEVSPNLVPGYAFQFIPNKEELINDLESAFIHCQSDGASRMVFDRHAGFDNGASERNSGPDVSNERELSIKYEIIPSVSPACVNPYNSFDGYQVDKELEKSYNCSSSFQENKAVHVKVKPELELENTVFSSVPGNYSICSDVHTVGGTTLQWSGVSNCAISCQADVGKEYPFIPPQTAFPGQDIDGRSFYNCFVSDDCLQNVTDPDPATSRTESLDYLVGDEDHEYIGRTGFNLSSFSSGTVESLSSKHIPEGDDDSEIHKIESYGEFVNPHQYLAVQRPVFSSEHSTGSQTLNNCGGLKFESNKGNTNFHADLQDLSQPRSEASPPEGVLAVSLLRHQRIALAWMSEKETSGNPCFGGILADDQGLGKTVSTIALILTERSAPYLPCEEDSKNGGSNQFDHSQVVFNENKVSEDSLCKMRGRPAAGTLIVCPTSLMRQWADELRKKVTLEANLSVLVYHGCNRTKDPHELAKYDVVVTTYSLVSVEVPKQPLDRADEEKGGIHDRGVESAGFGSIKKDLPNSQKKSTKKRKHMDCEPVEFLSGPLAQVSWYRVVLDEAQSIKNYKTQASTACAGLHAKRRWCLSGTPIQNSIDDLYSYFRFLKYDPYSSYQTFCETIKNPISSYPVKGYQTLQAILKKIMLRRTKDTLLDGKPVISLPPKSIELRRVDFTKEERDFYSKLECDSRDQFKEYAEAGTVKQNYVNILLMLLRLRQACGHPLLVSSLSWSSSAEMAKKLPYEKLTFLLHSLEASLAFCGICNGAPKDAVVSVCGHVFCKQCIYECLSHDNNQCPLSLCKVGVEISSLFSRETLENAMLGLHKLDARCDRTTSDPVGSGDPCIENLPCGSSKIKAALDILQSLSRPQSPTTVMNDVDQSSENGEKNQQLEKSFSLPATPAKSSVDGLVKVVGEKAIVFTQWTKMLDLLEAGLKSSGIQYRRFDGKMTVPARDAAVRDFNTLPEVSVMIMSLKAASLGLNMVAACHVIMLDLWWNPTTEDQAIDRAHRIGQTRPVKVVRFTVKDTVEDRILALQQRKRMMVASAFGEHEKGSRESHLSVEDLNYLFMA</sequence>
<dbReference type="GO" id="GO:0003677">
    <property type="term" value="F:DNA binding"/>
    <property type="evidence" value="ECO:0007669"/>
    <property type="project" value="UniProtKB-KW"/>
</dbReference>
<dbReference type="FunFam" id="3.40.50.10810:FF:000068">
    <property type="entry name" value="SNF2 domain-containing protein / helicase domain-containing protein / zinc finger protein-like protein"/>
    <property type="match status" value="1"/>
</dbReference>
<evidence type="ECO:0000256" key="10">
    <source>
        <dbReference type="ARBA" id="ARBA00022853"/>
    </source>
</evidence>
<evidence type="ECO:0000256" key="2">
    <source>
        <dbReference type="ARBA" id="ARBA00008438"/>
    </source>
</evidence>
<dbReference type="Proteomes" id="UP000694251">
    <property type="component" value="Chromosome 1"/>
</dbReference>
<dbReference type="PROSITE" id="PS51192">
    <property type="entry name" value="HELICASE_ATP_BIND_1"/>
    <property type="match status" value="1"/>
</dbReference>
<dbReference type="SMART" id="SM00487">
    <property type="entry name" value="DEXDc"/>
    <property type="match status" value="1"/>
</dbReference>
<dbReference type="InterPro" id="IPR001650">
    <property type="entry name" value="Helicase_C-like"/>
</dbReference>
<comment type="similarity">
    <text evidence="2">Belongs to the SNF2/RAD54 helicase family. RAD16 subfamily.</text>
</comment>
<feature type="domain" description="Helicase ATP-binding" evidence="19">
    <location>
        <begin position="567"/>
        <end position="823"/>
    </location>
</feature>
<evidence type="ECO:0000256" key="13">
    <source>
        <dbReference type="ARBA" id="ARBA00023158"/>
    </source>
</evidence>
<evidence type="ECO:0000259" key="19">
    <source>
        <dbReference type="PROSITE" id="PS51192"/>
    </source>
</evidence>
<keyword evidence="4" id="KW-0547">Nucleotide-binding</keyword>
<evidence type="ECO:0000256" key="6">
    <source>
        <dbReference type="ARBA" id="ARBA00022801"/>
    </source>
</evidence>
<dbReference type="SMART" id="SM00184">
    <property type="entry name" value="RING"/>
    <property type="match status" value="1"/>
</dbReference>
<dbReference type="PANTHER" id="PTHR45626">
    <property type="entry name" value="TRANSCRIPTION TERMINATION FACTOR 2-RELATED"/>
    <property type="match status" value="1"/>
</dbReference>
<dbReference type="InterPro" id="IPR018957">
    <property type="entry name" value="Znf_C3HC4_RING-type"/>
</dbReference>
<keyword evidence="3" id="KW-0479">Metal-binding</keyword>
<reference evidence="21 22" key="1">
    <citation type="submission" date="2020-12" db="EMBL/GenBank/DDBJ databases">
        <title>Concerted genomic and epigenomic changes stabilize Arabidopsis allopolyploids.</title>
        <authorList>
            <person name="Chen Z."/>
        </authorList>
    </citation>
    <scope>NUCLEOTIDE SEQUENCE [LARGE SCALE GENOMIC DNA]</scope>
    <source>
        <strain evidence="21">As9502</strain>
        <tissue evidence="21">Leaf</tissue>
    </source>
</reference>
<dbReference type="Pfam" id="PF00271">
    <property type="entry name" value="Helicase_C"/>
    <property type="match status" value="1"/>
</dbReference>
<evidence type="ECO:0000256" key="9">
    <source>
        <dbReference type="ARBA" id="ARBA00022840"/>
    </source>
</evidence>
<keyword evidence="14" id="KW-0804">Transcription</keyword>